<dbReference type="SMART" id="SM00382">
    <property type="entry name" value="AAA"/>
    <property type="match status" value="1"/>
</dbReference>
<dbReference type="CDD" id="cd03253">
    <property type="entry name" value="ABCC_ATM1_transporter"/>
    <property type="match status" value="1"/>
</dbReference>
<dbReference type="GO" id="GO:0005886">
    <property type="term" value="C:plasma membrane"/>
    <property type="evidence" value="ECO:0007669"/>
    <property type="project" value="UniProtKB-SubCell"/>
</dbReference>
<comment type="subcellular location">
    <subcellularLocation>
        <location evidence="1">Cell membrane</location>
        <topology evidence="1">Multi-pass membrane protein</topology>
    </subcellularLocation>
</comment>
<dbReference type="KEGG" id="rpx:Rpdx1_3504"/>
<feature type="transmembrane region" description="Helical" evidence="10">
    <location>
        <begin position="91"/>
        <end position="116"/>
    </location>
</feature>
<dbReference type="InterPro" id="IPR027417">
    <property type="entry name" value="P-loop_NTPase"/>
</dbReference>
<dbReference type="Gene3D" id="3.40.50.300">
    <property type="entry name" value="P-loop containing nucleotide triphosphate hydrolases"/>
    <property type="match status" value="1"/>
</dbReference>
<proteinExistence type="inferred from homology"/>
<dbReference type="GO" id="GO:0016887">
    <property type="term" value="F:ATP hydrolysis activity"/>
    <property type="evidence" value="ECO:0007669"/>
    <property type="project" value="InterPro"/>
</dbReference>
<name>E6VD04_RHOPX</name>
<protein>
    <submittedName>
        <fullName evidence="13">ABC transporter related protein</fullName>
    </submittedName>
</protein>
<organism evidence="13 14">
    <name type="scientific">Rhodopseudomonas palustris (strain DX-1)</name>
    <dbReference type="NCBI Taxonomy" id="652103"/>
    <lineage>
        <taxon>Bacteria</taxon>
        <taxon>Pseudomonadati</taxon>
        <taxon>Pseudomonadota</taxon>
        <taxon>Alphaproteobacteria</taxon>
        <taxon>Hyphomicrobiales</taxon>
        <taxon>Nitrobacteraceae</taxon>
        <taxon>Rhodopseudomonas</taxon>
    </lineage>
</organism>
<feature type="domain" description="ABC transmembrane type-1" evidence="12">
    <location>
        <begin position="51"/>
        <end position="346"/>
    </location>
</feature>
<dbReference type="GO" id="GO:0005524">
    <property type="term" value="F:ATP binding"/>
    <property type="evidence" value="ECO:0007669"/>
    <property type="project" value="UniProtKB-KW"/>
</dbReference>
<dbReference type="AlphaFoldDB" id="E6VD04"/>
<dbReference type="InterPro" id="IPR003593">
    <property type="entry name" value="AAA+_ATPase"/>
</dbReference>
<evidence type="ECO:0000313" key="14">
    <source>
        <dbReference type="Proteomes" id="UP000001402"/>
    </source>
</evidence>
<dbReference type="PANTHER" id="PTHR24221:SF654">
    <property type="entry name" value="ATP-BINDING CASSETTE SUB-FAMILY B MEMBER 6"/>
    <property type="match status" value="1"/>
</dbReference>
<dbReference type="Proteomes" id="UP000001402">
    <property type="component" value="Chromosome"/>
</dbReference>
<sequence length="665" mass="73876">MAHPHSHSSSGSPVAIPEDATAQKATLGGTLLHLWPYIWPGDRSDLKMRVVWSIVLLIVAKAATLVVPFTFKWATDALTGADTAPIESSNWTLWLIASPLALTASYGLVRALMVVLTQWRDGVFAKVAMHAVRKLAYRTFVHMHDLSLRFHLERKTGGLTRVLERGRLGIEVIVRMVILQLVPTIIELSLVMAVLLWQFDWRYVATVMVTVVFYMLYTYKATEWRIGIRRRMNDSDSDANQKAIDSLLNYETVKYFGAEEREAKRYDKSMRHYEDASVSTYTSLAVLNAGQAVIFTFGLTATMLMCASGVRNGTNTVGDFVMINAMMLQLYQPLNFMGMVYREIKQAIIDIEKMFAVLSRKPEVEDRAGAKPLAVEAGTVRFEDVRFAYDPSRPILKGLNFEVPAGKTVAIVGPSGAGKSTISRLLFRLYDVSGGRITIDGQDIRDATQTSLRSAIGMVPQDTVLFNDTIRYNIRYGRWDATDAEVEEAAKTAQIDAFIKASPKGYDTEVGERGLKLSGGEKQRVAIARTVLKAPPILVLDEATSALDSHTEHEIQGELERVAQNRTSLVIAHRLSTIVSADEIIVLDQGRIAERGTHTQLLAAGGLYASMWNRQREAEEARERLALIGDEQPPIRQQETEDLPPDSSVRRTKPDDDLASSAAAE</sequence>
<evidence type="ECO:0000256" key="2">
    <source>
        <dbReference type="ARBA" id="ARBA00005417"/>
    </source>
</evidence>
<dbReference type="PROSITE" id="PS00211">
    <property type="entry name" value="ABC_TRANSPORTER_1"/>
    <property type="match status" value="1"/>
</dbReference>
<dbReference type="STRING" id="652103.Rpdx1_3504"/>
<gene>
    <name evidence="13" type="ordered locus">Rpdx1_3504</name>
</gene>
<evidence type="ECO:0000256" key="8">
    <source>
        <dbReference type="ARBA" id="ARBA00024722"/>
    </source>
</evidence>
<reference evidence="13" key="1">
    <citation type="submission" date="2010-12" db="EMBL/GenBank/DDBJ databases">
        <title>Complete sequence of Rhodopseudomonas palustris DX-1.</title>
        <authorList>
            <consortium name="US DOE Joint Genome Institute"/>
            <person name="Lucas S."/>
            <person name="Copeland A."/>
            <person name="Lapidus A."/>
            <person name="Cheng J.-F."/>
            <person name="Goodwin L."/>
            <person name="Pitluck S."/>
            <person name="Misra M."/>
            <person name="Chertkov O."/>
            <person name="Detter J.C."/>
            <person name="Han C."/>
            <person name="Tapia R."/>
            <person name="Land M."/>
            <person name="Hauser L."/>
            <person name="Kyrpides N."/>
            <person name="Ivanova N."/>
            <person name="Ovchinnikova G."/>
            <person name="Logan B."/>
            <person name="Oda Y."/>
            <person name="Harwood C."/>
            <person name="Woyke T."/>
        </authorList>
    </citation>
    <scope>NUCLEOTIDE SEQUENCE [LARGE SCALE GENOMIC DNA]</scope>
    <source>
        <strain evidence="13">DX-1</strain>
    </source>
</reference>
<evidence type="ECO:0000256" key="10">
    <source>
        <dbReference type="SAM" id="Phobius"/>
    </source>
</evidence>
<dbReference type="FunFam" id="3.40.50.300:FF:003468">
    <property type="entry name" value="ABC transporter"/>
    <property type="match status" value="1"/>
</dbReference>
<comment type="similarity">
    <text evidence="2">Belongs to the ABC transporter superfamily.</text>
</comment>
<keyword evidence="7 10" id="KW-0472">Membrane</keyword>
<evidence type="ECO:0000256" key="4">
    <source>
        <dbReference type="ARBA" id="ARBA00022741"/>
    </source>
</evidence>
<feature type="transmembrane region" description="Helical" evidence="10">
    <location>
        <begin position="203"/>
        <end position="222"/>
    </location>
</feature>
<evidence type="ECO:0000256" key="6">
    <source>
        <dbReference type="ARBA" id="ARBA00022989"/>
    </source>
</evidence>
<dbReference type="Pfam" id="PF00664">
    <property type="entry name" value="ABC_membrane"/>
    <property type="match status" value="1"/>
</dbReference>
<comment type="function">
    <text evidence="8">Involved in beta-(1--&gt;2)glucan export. Transmembrane domains (TMD) form a pore in the inner membrane and the ATP-binding domain (NBD) is responsible for energy generation.</text>
</comment>
<dbReference type="InterPro" id="IPR017871">
    <property type="entry name" value="ABC_transporter-like_CS"/>
</dbReference>
<dbReference type="PANTHER" id="PTHR24221">
    <property type="entry name" value="ATP-BINDING CASSETTE SUB-FAMILY B"/>
    <property type="match status" value="1"/>
</dbReference>
<feature type="region of interest" description="Disordered" evidence="9">
    <location>
        <begin position="627"/>
        <end position="665"/>
    </location>
</feature>
<dbReference type="Gene3D" id="1.20.1560.10">
    <property type="entry name" value="ABC transporter type 1, transmembrane domain"/>
    <property type="match status" value="1"/>
</dbReference>
<dbReference type="InterPro" id="IPR011527">
    <property type="entry name" value="ABC1_TM_dom"/>
</dbReference>
<dbReference type="SUPFAM" id="SSF52540">
    <property type="entry name" value="P-loop containing nucleoside triphosphate hydrolases"/>
    <property type="match status" value="1"/>
</dbReference>
<dbReference type="InterPro" id="IPR039421">
    <property type="entry name" value="Type_1_exporter"/>
</dbReference>
<dbReference type="GO" id="GO:0140359">
    <property type="term" value="F:ABC-type transporter activity"/>
    <property type="evidence" value="ECO:0007669"/>
    <property type="project" value="InterPro"/>
</dbReference>
<feature type="domain" description="ABC transporter" evidence="11">
    <location>
        <begin position="380"/>
        <end position="614"/>
    </location>
</feature>
<dbReference type="PROSITE" id="PS50893">
    <property type="entry name" value="ABC_TRANSPORTER_2"/>
    <property type="match status" value="1"/>
</dbReference>
<keyword evidence="3 10" id="KW-0812">Transmembrane</keyword>
<keyword evidence="5" id="KW-0067">ATP-binding</keyword>
<accession>E6VD04</accession>
<evidence type="ECO:0000256" key="7">
    <source>
        <dbReference type="ARBA" id="ARBA00023136"/>
    </source>
</evidence>
<dbReference type="HOGENOM" id="CLU_000604_84_1_5"/>
<dbReference type="SUPFAM" id="SSF90123">
    <property type="entry name" value="ABC transporter transmembrane region"/>
    <property type="match status" value="1"/>
</dbReference>
<dbReference type="PROSITE" id="PS50929">
    <property type="entry name" value="ABC_TM1F"/>
    <property type="match status" value="1"/>
</dbReference>
<evidence type="ECO:0000259" key="12">
    <source>
        <dbReference type="PROSITE" id="PS50929"/>
    </source>
</evidence>
<dbReference type="EMBL" id="CP002418">
    <property type="protein sequence ID" value="ADU45073.1"/>
    <property type="molecule type" value="Genomic_DNA"/>
</dbReference>
<feature type="transmembrane region" description="Helical" evidence="10">
    <location>
        <begin position="172"/>
        <end position="197"/>
    </location>
</feature>
<keyword evidence="6 10" id="KW-1133">Transmembrane helix</keyword>
<dbReference type="InterPro" id="IPR003439">
    <property type="entry name" value="ABC_transporter-like_ATP-bd"/>
</dbReference>
<dbReference type="CDD" id="cd18582">
    <property type="entry name" value="ABC_6TM_ATM1_ABCB7"/>
    <property type="match status" value="1"/>
</dbReference>
<evidence type="ECO:0000256" key="1">
    <source>
        <dbReference type="ARBA" id="ARBA00004651"/>
    </source>
</evidence>
<keyword evidence="4" id="KW-0547">Nucleotide-binding</keyword>
<evidence type="ECO:0000256" key="5">
    <source>
        <dbReference type="ARBA" id="ARBA00022840"/>
    </source>
</evidence>
<evidence type="ECO:0000313" key="13">
    <source>
        <dbReference type="EMBL" id="ADU45073.1"/>
    </source>
</evidence>
<evidence type="ECO:0000256" key="3">
    <source>
        <dbReference type="ARBA" id="ARBA00022692"/>
    </source>
</evidence>
<feature type="transmembrane region" description="Helical" evidence="10">
    <location>
        <begin position="50"/>
        <end position="71"/>
    </location>
</feature>
<dbReference type="Pfam" id="PF00005">
    <property type="entry name" value="ABC_tran"/>
    <property type="match status" value="1"/>
</dbReference>
<evidence type="ECO:0000256" key="9">
    <source>
        <dbReference type="SAM" id="MobiDB-lite"/>
    </source>
</evidence>
<dbReference type="InterPro" id="IPR036640">
    <property type="entry name" value="ABC1_TM_sf"/>
</dbReference>
<dbReference type="eggNOG" id="COG5265">
    <property type="taxonomic scope" value="Bacteria"/>
</dbReference>
<evidence type="ECO:0000259" key="11">
    <source>
        <dbReference type="PROSITE" id="PS50893"/>
    </source>
</evidence>